<dbReference type="OrthoDB" id="3376896at2"/>
<proteinExistence type="predicted"/>
<evidence type="ECO:0000256" key="1">
    <source>
        <dbReference type="SAM" id="MobiDB-lite"/>
    </source>
</evidence>
<dbReference type="SUPFAM" id="SSF109854">
    <property type="entry name" value="DinB/YfiT-like putative metalloenzymes"/>
    <property type="match status" value="1"/>
</dbReference>
<reference evidence="3 4" key="1">
    <citation type="submission" date="2019-05" db="EMBL/GenBank/DDBJ databases">
        <title>Genome sequence of Cellulomonas hominis strain CS1.</title>
        <authorList>
            <person name="Belmont J."/>
            <person name="Maclea K.S."/>
        </authorList>
    </citation>
    <scope>NUCLEOTIDE SEQUENCE [LARGE SCALE GENOMIC DNA]</scope>
    <source>
        <strain evidence="3 4">CS1</strain>
    </source>
</reference>
<dbReference type="InterPro" id="IPR034660">
    <property type="entry name" value="DinB/YfiT-like"/>
</dbReference>
<evidence type="ECO:0000313" key="4">
    <source>
        <dbReference type="Proteomes" id="UP000308121"/>
    </source>
</evidence>
<dbReference type="InterPro" id="IPR024775">
    <property type="entry name" value="DinB-like"/>
</dbReference>
<dbReference type="AlphaFoldDB" id="A0A7Z8K0K6"/>
<protein>
    <submittedName>
        <fullName evidence="3">DinB family protein</fullName>
    </submittedName>
</protein>
<dbReference type="Pfam" id="PF12867">
    <property type="entry name" value="DinB_2"/>
    <property type="match status" value="1"/>
</dbReference>
<feature type="region of interest" description="Disordered" evidence="1">
    <location>
        <begin position="1"/>
        <end position="73"/>
    </location>
</feature>
<comment type="caution">
    <text evidence="3">The sequence shown here is derived from an EMBL/GenBank/DDBJ whole genome shotgun (WGS) entry which is preliminary data.</text>
</comment>
<name>A0A7Z8K0K6_9CELL</name>
<dbReference type="Gene3D" id="1.20.120.450">
    <property type="entry name" value="dinb family like domain"/>
    <property type="match status" value="1"/>
</dbReference>
<dbReference type="EMBL" id="SZYE01000100">
    <property type="protein sequence ID" value="TKR23205.1"/>
    <property type="molecule type" value="Genomic_DNA"/>
</dbReference>
<sequence length="239" mass="26603">MRAPGGRRQGVDLTSRQNVPHEVRIAYPPYPHRTGSCRRRCRPGGARDTVRDVTAATPPDADPADDYRPADPDAKDWTWVLSERCPECGFAGTDVSGPDIAGTVHDLVPRWRAALNRLDVRERPAPGTWSTLEYGAHVRDVHRVFAERLRLMLTEDDPLFPNWDQDATAVAERYDRQDPGRVADELADAAAALAAGFAAVRADQWDRVGRRSNGSTFTVTTLGQYFLHDVVHHLHDVHA</sequence>
<gene>
    <name evidence="3" type="ORF">FA014_12415</name>
</gene>
<accession>A0A7Z8K0K6</accession>
<organism evidence="3 4">
    <name type="scientific">Cellulomonas hominis</name>
    <dbReference type="NCBI Taxonomy" id="156981"/>
    <lineage>
        <taxon>Bacteria</taxon>
        <taxon>Bacillati</taxon>
        <taxon>Actinomycetota</taxon>
        <taxon>Actinomycetes</taxon>
        <taxon>Micrococcales</taxon>
        <taxon>Cellulomonadaceae</taxon>
        <taxon>Cellulomonas</taxon>
    </lineage>
</organism>
<dbReference type="Proteomes" id="UP000308121">
    <property type="component" value="Unassembled WGS sequence"/>
</dbReference>
<evidence type="ECO:0000313" key="3">
    <source>
        <dbReference type="EMBL" id="TKR23205.1"/>
    </source>
</evidence>
<evidence type="ECO:0000259" key="2">
    <source>
        <dbReference type="Pfam" id="PF12867"/>
    </source>
</evidence>
<feature type="domain" description="DinB-like" evidence="2">
    <location>
        <begin position="119"/>
        <end position="235"/>
    </location>
</feature>